<keyword evidence="1" id="KW-0597">Phosphoprotein</keyword>
<dbReference type="PANTHER" id="PTHR11596:SF5">
    <property type="entry name" value="ALKALINE PHOSPHATASE"/>
    <property type="match status" value="1"/>
</dbReference>
<dbReference type="SMART" id="SM00098">
    <property type="entry name" value="alkPPc"/>
    <property type="match status" value="1"/>
</dbReference>
<protein>
    <submittedName>
        <fullName evidence="3">Alkaline phosphatase</fullName>
    </submittedName>
</protein>
<dbReference type="CDD" id="cd16012">
    <property type="entry name" value="ALP"/>
    <property type="match status" value="1"/>
</dbReference>
<dbReference type="Proteomes" id="UP001501508">
    <property type="component" value="Unassembled WGS sequence"/>
</dbReference>
<evidence type="ECO:0000313" key="4">
    <source>
        <dbReference type="Proteomes" id="UP001501508"/>
    </source>
</evidence>
<gene>
    <name evidence="3" type="ORF">GCM10023091_04730</name>
</gene>
<proteinExistence type="inferred from homology"/>
<dbReference type="InterPro" id="IPR001952">
    <property type="entry name" value="Alkaline_phosphatase"/>
</dbReference>
<evidence type="ECO:0000256" key="2">
    <source>
        <dbReference type="RuleBase" id="RU003946"/>
    </source>
</evidence>
<evidence type="ECO:0000256" key="1">
    <source>
        <dbReference type="ARBA" id="ARBA00022553"/>
    </source>
</evidence>
<sequence>MVSDGMSTGTLNMADLLLQRKEGRRSNWLKLYEQNLVHRGLVDTSSANALVTDSAAGSSAWGGGVKVPNGSLNVNADGSFNKPILQKFQSAGKSVGCVTSVPIAHATPAGFSVNSASRGSMDDIAKQYLDLKFDVLLGAGKENFSSEKRKDKADLFDGFKKAGYDVVNSRDELRSVESSKKPLLGAFIESALPFALDASSDRELAAKIPSLAEMTDAAIKKLSKNPKGFVMQVEGGKVDWAAHSNDVGGLLYDQIAFDEALKVAIDFAQKDKETLVIFTSDHGNANPGLFGSAANFDKIQTFKNTNDWILRGITHRFTPAQVIERVEAAQGYAIKKEEAERLLTFYVAPKEEGLYNPYKLPFKQLGEIQSAYTSVSWAGTGHSADFVELGAFGPGSELIKPYLKNSDLHQIMLTAAQVRV</sequence>
<dbReference type="InterPro" id="IPR017850">
    <property type="entry name" value="Alkaline_phosphatase_core_sf"/>
</dbReference>
<organism evidence="3 4">
    <name type="scientific">Ravibacter arvi</name>
    <dbReference type="NCBI Taxonomy" id="2051041"/>
    <lineage>
        <taxon>Bacteria</taxon>
        <taxon>Pseudomonadati</taxon>
        <taxon>Bacteroidota</taxon>
        <taxon>Cytophagia</taxon>
        <taxon>Cytophagales</taxon>
        <taxon>Spirosomataceae</taxon>
        <taxon>Ravibacter</taxon>
    </lineage>
</organism>
<accession>A0ABP8LQB6</accession>
<comment type="similarity">
    <text evidence="2">Belongs to the alkaline phosphatase family.</text>
</comment>
<comment type="caution">
    <text evidence="3">The sequence shown here is derived from an EMBL/GenBank/DDBJ whole genome shotgun (WGS) entry which is preliminary data.</text>
</comment>
<dbReference type="Pfam" id="PF00245">
    <property type="entry name" value="Alk_phosphatase"/>
    <property type="match status" value="1"/>
</dbReference>
<dbReference type="PRINTS" id="PR00113">
    <property type="entry name" value="ALKPHPHTASE"/>
</dbReference>
<dbReference type="SUPFAM" id="SSF53649">
    <property type="entry name" value="Alkaline phosphatase-like"/>
    <property type="match status" value="1"/>
</dbReference>
<reference evidence="4" key="1">
    <citation type="journal article" date="2019" name="Int. J. Syst. Evol. Microbiol.">
        <title>The Global Catalogue of Microorganisms (GCM) 10K type strain sequencing project: providing services to taxonomists for standard genome sequencing and annotation.</title>
        <authorList>
            <consortium name="The Broad Institute Genomics Platform"/>
            <consortium name="The Broad Institute Genome Sequencing Center for Infectious Disease"/>
            <person name="Wu L."/>
            <person name="Ma J."/>
        </authorList>
    </citation>
    <scope>NUCLEOTIDE SEQUENCE [LARGE SCALE GENOMIC DNA]</scope>
    <source>
        <strain evidence="4">JCM 31920</strain>
    </source>
</reference>
<dbReference type="Gene3D" id="3.40.720.10">
    <property type="entry name" value="Alkaline Phosphatase, subunit A"/>
    <property type="match status" value="1"/>
</dbReference>
<evidence type="ECO:0000313" key="3">
    <source>
        <dbReference type="EMBL" id="GAA4432514.1"/>
    </source>
</evidence>
<dbReference type="EMBL" id="BAABEY010000002">
    <property type="protein sequence ID" value="GAA4432514.1"/>
    <property type="molecule type" value="Genomic_DNA"/>
</dbReference>
<dbReference type="PANTHER" id="PTHR11596">
    <property type="entry name" value="ALKALINE PHOSPHATASE"/>
    <property type="match status" value="1"/>
</dbReference>
<keyword evidence="4" id="KW-1185">Reference proteome</keyword>
<name>A0ABP8LQB6_9BACT</name>
<dbReference type="Gene3D" id="1.10.60.40">
    <property type="match status" value="1"/>
</dbReference>